<evidence type="ECO:0000256" key="1">
    <source>
        <dbReference type="SAM" id="Phobius"/>
    </source>
</evidence>
<proteinExistence type="predicted"/>
<protein>
    <recommendedName>
        <fullName evidence="2">Sulfatase N-terminal domain-containing protein</fullName>
    </recommendedName>
</protein>
<feature type="transmembrane region" description="Helical" evidence="1">
    <location>
        <begin position="157"/>
        <end position="176"/>
    </location>
</feature>
<name>A0AAV1UUG7_9STRA</name>
<feature type="transmembrane region" description="Helical" evidence="1">
    <location>
        <begin position="59"/>
        <end position="76"/>
    </location>
</feature>
<dbReference type="PANTHER" id="PTHR43751">
    <property type="entry name" value="SULFATASE"/>
    <property type="match status" value="1"/>
</dbReference>
<dbReference type="CDD" id="cd16015">
    <property type="entry name" value="LTA_synthase"/>
    <property type="match status" value="1"/>
</dbReference>
<accession>A0AAV1UUG7</accession>
<dbReference type="Gene3D" id="3.40.720.10">
    <property type="entry name" value="Alkaline Phosphatase, subunit A"/>
    <property type="match status" value="1"/>
</dbReference>
<keyword evidence="1" id="KW-0472">Membrane</keyword>
<dbReference type="Proteomes" id="UP001162060">
    <property type="component" value="Unassembled WGS sequence"/>
</dbReference>
<organism evidence="3 4">
    <name type="scientific">Peronospora matthiolae</name>
    <dbReference type="NCBI Taxonomy" id="2874970"/>
    <lineage>
        <taxon>Eukaryota</taxon>
        <taxon>Sar</taxon>
        <taxon>Stramenopiles</taxon>
        <taxon>Oomycota</taxon>
        <taxon>Peronosporomycetes</taxon>
        <taxon>Peronosporales</taxon>
        <taxon>Peronosporaceae</taxon>
        <taxon>Peronospora</taxon>
    </lineage>
</organism>
<reference evidence="3" key="1">
    <citation type="submission" date="2024-01" db="EMBL/GenBank/DDBJ databases">
        <authorList>
            <person name="Webb A."/>
        </authorList>
    </citation>
    <scope>NUCLEOTIDE SEQUENCE</scope>
    <source>
        <strain evidence="3">Pm1</strain>
    </source>
</reference>
<evidence type="ECO:0000313" key="3">
    <source>
        <dbReference type="EMBL" id="CAK7938334.1"/>
    </source>
</evidence>
<dbReference type="InterPro" id="IPR000917">
    <property type="entry name" value="Sulfatase_N"/>
</dbReference>
<dbReference type="AlphaFoldDB" id="A0AAV1UUG7"/>
<dbReference type="SUPFAM" id="SSF53649">
    <property type="entry name" value="Alkaline phosphatase-like"/>
    <property type="match status" value="1"/>
</dbReference>
<dbReference type="InterPro" id="IPR052701">
    <property type="entry name" value="GAG_Ulvan_Degrading_Sulfatases"/>
</dbReference>
<dbReference type="Pfam" id="PF00884">
    <property type="entry name" value="Sulfatase"/>
    <property type="match status" value="1"/>
</dbReference>
<dbReference type="EMBL" id="CAKLBY020000229">
    <property type="protein sequence ID" value="CAK7938334.1"/>
    <property type="molecule type" value="Genomic_DNA"/>
</dbReference>
<feature type="domain" description="Sulfatase N-terminal" evidence="2">
    <location>
        <begin position="454"/>
        <end position="733"/>
    </location>
</feature>
<evidence type="ECO:0000259" key="2">
    <source>
        <dbReference type="Pfam" id="PF00884"/>
    </source>
</evidence>
<feature type="transmembrane region" description="Helical" evidence="1">
    <location>
        <begin position="352"/>
        <end position="381"/>
    </location>
</feature>
<gene>
    <name evidence="3" type="ORF">PM001_LOCUS23484</name>
</gene>
<comment type="caution">
    <text evidence="3">The sequence shown here is derived from an EMBL/GenBank/DDBJ whole genome shotgun (WGS) entry which is preliminary data.</text>
</comment>
<evidence type="ECO:0000313" key="4">
    <source>
        <dbReference type="Proteomes" id="UP001162060"/>
    </source>
</evidence>
<keyword evidence="1" id="KW-0812">Transmembrane</keyword>
<feature type="transmembrane region" description="Helical" evidence="1">
    <location>
        <begin position="96"/>
        <end position="124"/>
    </location>
</feature>
<sequence length="893" mass="100370">MVHRLFSPDKPELDRLQSTIPKATSATAQVERTVTPSLMSKMLSSGGLFRARAELDYPWLGWAFVYVYSVVFLFVYRCSALNALIAMYANANDKTLGVVLGALLLGFLQDFVCITYFVCLLWAFDSFINAVVKYFGCCKEGTMTRVISKMATFTMSWILFMATMLPVVADVVAVRLRDIRFTFDLIVMAIQEKDNVSSFDVSPEQLRDAYMNATVIVVAASCFALVRTHESWADLARWNPTRMPLSFGTSHAYDSLSSTRGTTDQLQDAGNSEDTTDTTVLVDATKVTEADLTNERDGSNPTRYVTVKIDDDSDSSDVEETVVVDDDTAQILSVDKPQSKGAEKCQTFKQTLVALIGLVLIPIVVVAVSSACSPLVAYLALNTTLNEMLGRTLQPALNGDYSLLSDGNLPWVETFIHRATEEHKLYGDDTLYRRTTGFKGDLAFDVNVSAKDPPNVLLIVIESFRFHDSRYLVDTHDPSSLFNGTNITITPNFDRWAQRGIALTNYWSSWRTSRSVESLLFGQLPYDHISKSGMTGGQLQTNLSGLPQLFSAKGYETFFTTGCQTNYDGWNTFLPHHGFETVWSRDQFMKIAEKDYGIKRGDWKGQEHRGFGWGVHDDLSFQILGDLMINETKLQAARVAHGKSKKPLFLTHYTISSHVNYLARPKWYDRSKKPDFSPLYKGHKYAANIKKYLEIRYFTDLEFGKFMDRMAEAGILNNTIVVISGDHGQAPEFGNDTPQNREVSVTRVAGAIVAEGRLGKDAGMVLDDATEQYDILNTLADIVGVPEGGFDQDGVGRSLKRKVEFGQRSVYSNDPGRKMSVVRGHERLRYDRVTDSILLHDANKDHDMQHDLLPGLSEKKRSEWMRMRDEGRRINLYYKKRWEGKCLLAAKCE</sequence>
<dbReference type="PANTHER" id="PTHR43751:SF3">
    <property type="entry name" value="SULFATASE N-TERMINAL DOMAIN-CONTAINING PROTEIN"/>
    <property type="match status" value="1"/>
</dbReference>
<dbReference type="InterPro" id="IPR017850">
    <property type="entry name" value="Alkaline_phosphatase_core_sf"/>
</dbReference>
<keyword evidence="1" id="KW-1133">Transmembrane helix</keyword>